<keyword evidence="1" id="KW-0732">Signal</keyword>
<organism evidence="4 5">
    <name type="scientific">Pedobacter montanisoli</name>
    <dbReference type="NCBI Taxonomy" id="2923277"/>
    <lineage>
        <taxon>Bacteria</taxon>
        <taxon>Pseudomonadati</taxon>
        <taxon>Bacteroidota</taxon>
        <taxon>Sphingobacteriia</taxon>
        <taxon>Sphingobacteriales</taxon>
        <taxon>Sphingobacteriaceae</taxon>
        <taxon>Pedobacter</taxon>
    </lineage>
</organism>
<name>A0ABS9ZZ79_9SPHI</name>
<feature type="signal peptide" evidence="1">
    <location>
        <begin position="1"/>
        <end position="21"/>
    </location>
</feature>
<proteinExistence type="predicted"/>
<dbReference type="InterPro" id="IPR037126">
    <property type="entry name" value="PdaC/RsiV-like_sf"/>
</dbReference>
<evidence type="ECO:0000313" key="5">
    <source>
        <dbReference type="Proteomes" id="UP001165460"/>
    </source>
</evidence>
<reference evidence="4" key="1">
    <citation type="submission" date="2022-03" db="EMBL/GenBank/DDBJ databases">
        <authorList>
            <person name="Woo C.Y."/>
        </authorList>
    </citation>
    <scope>NUCLEOTIDE SEQUENCE</scope>
    <source>
        <strain evidence="4">CYS-01</strain>
    </source>
</reference>
<dbReference type="Pfam" id="PF13739">
    <property type="entry name" value="PdaC"/>
    <property type="match status" value="1"/>
</dbReference>
<dbReference type="EMBL" id="JALGBH010000002">
    <property type="protein sequence ID" value="MCJ0743612.1"/>
    <property type="molecule type" value="Genomic_DNA"/>
</dbReference>
<sequence>MKNISLKTTLFFLFIALSFFACRNEEKKGKDLTGTDTLTYKTEHIQVLSSYIPKPQDGITDITKATISYPVFQNKALNDYLLKQVFSFFSQEEPPTSYQDVANSFVKGYDEFATENKDYTHSWYLDINIKPISQFKDYIALAYTHSDYTGGAHGSHNIIYINFDPVQNKPLTLDNLIENGSSIKLTALGEQIFRKDEKLSATEPLTEKYFFENGKFILPLNFYIGKNGLVFLYNAYEIKPYVDGTTELVIPFDQLKGILKPQYLTAKN</sequence>
<dbReference type="Proteomes" id="UP001165460">
    <property type="component" value="Unassembled WGS sequence"/>
</dbReference>
<dbReference type="Gene3D" id="3.30.565.40">
    <property type="entry name" value="Fervidobacterium nodosum Rt17-B1 like"/>
    <property type="match status" value="1"/>
</dbReference>
<evidence type="ECO:0000259" key="2">
    <source>
        <dbReference type="Pfam" id="PF11738"/>
    </source>
</evidence>
<gene>
    <name evidence="4" type="ORF">MMF97_12895</name>
</gene>
<evidence type="ECO:0000313" key="4">
    <source>
        <dbReference type="EMBL" id="MCJ0743612.1"/>
    </source>
</evidence>
<dbReference type="InterPro" id="IPR025303">
    <property type="entry name" value="PdaC"/>
</dbReference>
<accession>A0ABS9ZZ79</accession>
<feature type="chain" id="PRO_5045641129" evidence="1">
    <location>
        <begin position="22"/>
        <end position="268"/>
    </location>
</feature>
<comment type="caution">
    <text evidence="4">The sequence shown here is derived from an EMBL/GenBank/DDBJ whole genome shotgun (WGS) entry which is preliminary data.</text>
</comment>
<dbReference type="InterPro" id="IPR021729">
    <property type="entry name" value="DUF3298"/>
</dbReference>
<dbReference type="Gene3D" id="3.90.640.20">
    <property type="entry name" value="Heat-shock cognate protein, ATPase"/>
    <property type="match status" value="1"/>
</dbReference>
<evidence type="ECO:0000256" key="1">
    <source>
        <dbReference type="SAM" id="SignalP"/>
    </source>
</evidence>
<dbReference type="PROSITE" id="PS51257">
    <property type="entry name" value="PROKAR_LIPOPROTEIN"/>
    <property type="match status" value="1"/>
</dbReference>
<feature type="domain" description="Deacetylase PdaC" evidence="3">
    <location>
        <begin position="60"/>
        <end position="155"/>
    </location>
</feature>
<keyword evidence="5" id="KW-1185">Reference proteome</keyword>
<feature type="domain" description="DUF3298" evidence="2">
    <location>
        <begin position="177"/>
        <end position="253"/>
    </location>
</feature>
<evidence type="ECO:0000259" key="3">
    <source>
        <dbReference type="Pfam" id="PF13739"/>
    </source>
</evidence>
<dbReference type="RefSeq" id="WP_243362851.1">
    <property type="nucleotide sequence ID" value="NZ_JALGBH010000002.1"/>
</dbReference>
<dbReference type="Pfam" id="PF11738">
    <property type="entry name" value="DUF3298"/>
    <property type="match status" value="1"/>
</dbReference>
<protein>
    <submittedName>
        <fullName evidence="4">DUF3298 and DUF4163 domain-containing protein</fullName>
    </submittedName>
</protein>